<dbReference type="AlphaFoldDB" id="G0MJ96"/>
<keyword evidence="2" id="KW-0472">Membrane</keyword>
<dbReference type="STRING" id="135651.G0MJ96"/>
<evidence type="ECO:0000313" key="4">
    <source>
        <dbReference type="Proteomes" id="UP000008068"/>
    </source>
</evidence>
<reference evidence="4" key="1">
    <citation type="submission" date="2011-07" db="EMBL/GenBank/DDBJ databases">
        <authorList>
            <consortium name="Caenorhabditis brenneri Sequencing and Analysis Consortium"/>
            <person name="Wilson R.K."/>
        </authorList>
    </citation>
    <scope>NUCLEOTIDE SEQUENCE [LARGE SCALE GENOMIC DNA]</scope>
    <source>
        <strain evidence="4">PB2801</strain>
    </source>
</reference>
<feature type="region of interest" description="Disordered" evidence="1">
    <location>
        <begin position="145"/>
        <end position="195"/>
    </location>
</feature>
<sequence length="195" mass="21362">MISIWDLLSPDEQEMYKRLEDKFSPSDAIWYLKRLCHLKQSYCGSGRQALEDTCSKSSGLDSKACNVIIDQVMEKYCGENKNSRACKNESFPSKDGVTLASDALVATAEATTKGKMNMMLIGGVAAVVIFIIIAIGLFFFCSSSSSPPPPPPQQARTPTSSGKRKHKKKKNKKRKKAKTTTSGANSTTKTPEEIV</sequence>
<dbReference type="Proteomes" id="UP000008068">
    <property type="component" value="Unassembled WGS sequence"/>
</dbReference>
<feature type="compositionally biased region" description="Basic residues" evidence="1">
    <location>
        <begin position="162"/>
        <end position="178"/>
    </location>
</feature>
<dbReference type="eggNOG" id="ENOG502T3NR">
    <property type="taxonomic scope" value="Eukaryota"/>
</dbReference>
<gene>
    <name evidence="3" type="ORF">CAEBREN_10590</name>
</gene>
<dbReference type="InParanoid" id="G0MJ96"/>
<organism evidence="4">
    <name type="scientific">Caenorhabditis brenneri</name>
    <name type="common">Nematode worm</name>
    <dbReference type="NCBI Taxonomy" id="135651"/>
    <lineage>
        <taxon>Eukaryota</taxon>
        <taxon>Metazoa</taxon>
        <taxon>Ecdysozoa</taxon>
        <taxon>Nematoda</taxon>
        <taxon>Chromadorea</taxon>
        <taxon>Rhabditida</taxon>
        <taxon>Rhabditina</taxon>
        <taxon>Rhabditomorpha</taxon>
        <taxon>Rhabditoidea</taxon>
        <taxon>Rhabditidae</taxon>
        <taxon>Peloderinae</taxon>
        <taxon>Caenorhabditis</taxon>
    </lineage>
</organism>
<evidence type="ECO:0000256" key="1">
    <source>
        <dbReference type="SAM" id="MobiDB-lite"/>
    </source>
</evidence>
<dbReference type="OrthoDB" id="10630947at2759"/>
<evidence type="ECO:0000313" key="3">
    <source>
        <dbReference type="EMBL" id="EGT32415.1"/>
    </source>
</evidence>
<protein>
    <submittedName>
        <fullName evidence="3">Uncharacterized protein</fullName>
    </submittedName>
</protein>
<accession>G0MJ96</accession>
<dbReference type="EMBL" id="GL379797">
    <property type="protein sequence ID" value="EGT32415.1"/>
    <property type="molecule type" value="Genomic_DNA"/>
</dbReference>
<name>G0MJ96_CAEBE</name>
<dbReference type="OMA" id="MNMMLIG"/>
<proteinExistence type="predicted"/>
<keyword evidence="2" id="KW-1133">Transmembrane helix</keyword>
<feature type="compositionally biased region" description="Low complexity" evidence="1">
    <location>
        <begin position="179"/>
        <end position="189"/>
    </location>
</feature>
<evidence type="ECO:0000256" key="2">
    <source>
        <dbReference type="SAM" id="Phobius"/>
    </source>
</evidence>
<keyword evidence="4" id="KW-1185">Reference proteome</keyword>
<keyword evidence="2" id="KW-0812">Transmembrane</keyword>
<dbReference type="HOGENOM" id="CLU_1526603_0_0_1"/>
<feature type="transmembrane region" description="Helical" evidence="2">
    <location>
        <begin position="119"/>
        <end position="140"/>
    </location>
</feature>